<dbReference type="InterPro" id="IPR036508">
    <property type="entry name" value="Chitin-bd_dom_sf"/>
</dbReference>
<dbReference type="Gene3D" id="2.60.40.10">
    <property type="entry name" value="Immunoglobulins"/>
    <property type="match status" value="1"/>
</dbReference>
<gene>
    <name evidence="8" type="ORF">DPMN_138508</name>
</gene>
<keyword evidence="2" id="KW-0732">Signal</keyword>
<dbReference type="InterPro" id="IPR002557">
    <property type="entry name" value="Chitin-bd_dom"/>
</dbReference>
<dbReference type="SMART" id="SM00494">
    <property type="entry name" value="ChtBD2"/>
    <property type="match status" value="3"/>
</dbReference>
<proteinExistence type="predicted"/>
<reference evidence="8" key="1">
    <citation type="journal article" date="2019" name="bioRxiv">
        <title>The Genome of the Zebra Mussel, Dreissena polymorpha: A Resource for Invasive Species Research.</title>
        <authorList>
            <person name="McCartney M.A."/>
            <person name="Auch B."/>
            <person name="Kono T."/>
            <person name="Mallez S."/>
            <person name="Zhang Y."/>
            <person name="Obille A."/>
            <person name="Becker A."/>
            <person name="Abrahante J.E."/>
            <person name="Garbe J."/>
            <person name="Badalamenti J.P."/>
            <person name="Herman A."/>
            <person name="Mangelson H."/>
            <person name="Liachko I."/>
            <person name="Sullivan S."/>
            <person name="Sone E.D."/>
            <person name="Koren S."/>
            <person name="Silverstein K.A.T."/>
            <person name="Beckman K.B."/>
            <person name="Gohl D.M."/>
        </authorList>
    </citation>
    <scope>NUCLEOTIDE SEQUENCE</scope>
    <source>
        <strain evidence="8">Duluth1</strain>
        <tissue evidence="8">Whole animal</tissue>
    </source>
</reference>
<keyword evidence="4" id="KW-1015">Disulfide bond</keyword>
<feature type="compositionally biased region" description="Polar residues" evidence="6">
    <location>
        <begin position="135"/>
        <end position="153"/>
    </location>
</feature>
<comment type="caution">
    <text evidence="8">The sequence shown here is derived from an EMBL/GenBank/DDBJ whole genome shotgun (WGS) entry which is preliminary data.</text>
</comment>
<feature type="compositionally biased region" description="Polar residues" evidence="6">
    <location>
        <begin position="208"/>
        <end position="217"/>
    </location>
</feature>
<feature type="compositionally biased region" description="Low complexity" evidence="6">
    <location>
        <begin position="589"/>
        <end position="620"/>
    </location>
</feature>
<keyword evidence="5" id="KW-0325">Glycoprotein</keyword>
<feature type="domain" description="Chitin-binding type-2" evidence="7">
    <location>
        <begin position="1268"/>
        <end position="1325"/>
    </location>
</feature>
<feature type="compositionally biased region" description="Basic residues" evidence="6">
    <location>
        <begin position="123"/>
        <end position="134"/>
    </location>
</feature>
<keyword evidence="1" id="KW-0147">Chitin-binding</keyword>
<feature type="compositionally biased region" description="Low complexity" evidence="6">
    <location>
        <begin position="530"/>
        <end position="550"/>
    </location>
</feature>
<dbReference type="InterPro" id="IPR013783">
    <property type="entry name" value="Ig-like_fold"/>
</dbReference>
<keyword evidence="3" id="KW-0677">Repeat</keyword>
<protein>
    <recommendedName>
        <fullName evidence="7">Chitin-binding type-2 domain-containing protein</fullName>
    </recommendedName>
</protein>
<dbReference type="PANTHER" id="PTHR23301">
    <property type="entry name" value="CHITIN BINDING PERITROPHIN-A"/>
    <property type="match status" value="1"/>
</dbReference>
<dbReference type="GO" id="GO:0008061">
    <property type="term" value="F:chitin binding"/>
    <property type="evidence" value="ECO:0007669"/>
    <property type="project" value="UniProtKB-KW"/>
</dbReference>
<reference evidence="8" key="2">
    <citation type="submission" date="2020-11" db="EMBL/GenBank/DDBJ databases">
        <authorList>
            <person name="McCartney M.A."/>
            <person name="Auch B."/>
            <person name="Kono T."/>
            <person name="Mallez S."/>
            <person name="Becker A."/>
            <person name="Gohl D.M."/>
            <person name="Silverstein K.A.T."/>
            <person name="Koren S."/>
            <person name="Bechman K.B."/>
            <person name="Herman A."/>
            <person name="Abrahante J.E."/>
            <person name="Garbe J."/>
        </authorList>
    </citation>
    <scope>NUCLEOTIDE SEQUENCE</scope>
    <source>
        <strain evidence="8">Duluth1</strain>
        <tissue evidence="8">Whole animal</tissue>
    </source>
</reference>
<evidence type="ECO:0000256" key="5">
    <source>
        <dbReference type="ARBA" id="ARBA00023180"/>
    </source>
</evidence>
<dbReference type="SUPFAM" id="SSF57625">
    <property type="entry name" value="Invertebrate chitin-binding proteins"/>
    <property type="match status" value="3"/>
</dbReference>
<evidence type="ECO:0000256" key="4">
    <source>
        <dbReference type="ARBA" id="ARBA00023157"/>
    </source>
</evidence>
<feature type="compositionally biased region" description="Basic residues" evidence="6">
    <location>
        <begin position="648"/>
        <end position="661"/>
    </location>
</feature>
<dbReference type="InterPro" id="IPR051940">
    <property type="entry name" value="Chitin_bind-dev_reg"/>
</dbReference>
<dbReference type="GO" id="GO:0005576">
    <property type="term" value="C:extracellular region"/>
    <property type="evidence" value="ECO:0007669"/>
    <property type="project" value="InterPro"/>
</dbReference>
<accession>A0A9D4G9W1</accession>
<evidence type="ECO:0000313" key="8">
    <source>
        <dbReference type="EMBL" id="KAH3810122.1"/>
    </source>
</evidence>
<dbReference type="PROSITE" id="PS50940">
    <property type="entry name" value="CHIT_BIND_II"/>
    <property type="match status" value="3"/>
</dbReference>
<dbReference type="PANTHER" id="PTHR23301:SF0">
    <property type="entry name" value="CHITIN-BINDING TYPE-2 DOMAIN-CONTAINING PROTEIN-RELATED"/>
    <property type="match status" value="1"/>
</dbReference>
<evidence type="ECO:0000259" key="7">
    <source>
        <dbReference type="PROSITE" id="PS50940"/>
    </source>
</evidence>
<feature type="region of interest" description="Disordered" evidence="6">
    <location>
        <begin position="530"/>
        <end position="557"/>
    </location>
</feature>
<feature type="compositionally biased region" description="Basic residues" evidence="6">
    <location>
        <begin position="218"/>
        <end position="228"/>
    </location>
</feature>
<name>A0A9D4G9W1_DREPO</name>
<feature type="compositionally biased region" description="Polar residues" evidence="6">
    <location>
        <begin position="229"/>
        <end position="239"/>
    </location>
</feature>
<feature type="compositionally biased region" description="Basic and acidic residues" evidence="6">
    <location>
        <begin position="154"/>
        <end position="176"/>
    </location>
</feature>
<sequence length="1333" mass="144384">MNHNEARSAKFRERCRSEDVYQHPVADVLALRTLSWPETNYVHKDSVRQAIGQLALEVERDIERDRKPWTGTRGWVDRRDSSVQEPSPSSNRDERGGSRKGAHGVPDVLQTVSETDLPSKRMSVSKHSKNHHPHTTITKRNPGNTITQTSFKNGHSENREYNRDNKTSIVKPDRKQSQKSRQSSRVNDNGLKHPSDKNVSIKKPSKSADGNQTSKVSRSARIHQKKHSQSIAHTGMKTSKSAIVSKAPFPPESAPGCDFRFTVSLPSPTCTKKRLKIAIGLGASVLSLSLIVATVVATQLNSSAASYEDGYGNATSMAYTPKTTPSTPPNSSTSDNITKMSVQNIRQSILPSSSSTLSEAAAVLASLSTSSLSSFESSSVSYYSSLSSSYSSQPLRASVVSSLSSFSTAKSAAVTAEAVSSLSSSLFILSSDSISSSTVSYSATSKISSSPSSSLTSVSSSLILSSSVPPSLSSSIPSYLSSSVPSSLSSSVPSSLSSSVPSSLSSSPSPQSPFKKSSLLAILKKSFSSSEATTPSPTLTSLLSSSSLPPRAKQTVPTTWVGKESAIVSNSLLSEPLSKSEIELHIIQSSSKTSSTNSSSSAPVLSSLSTSTSPSSSPLLEKFPNFQETKSLTNASVSSLLTSESKAKSKKKSVPHPHKKFHDSTDSDEFGIMIPVTDQQLNTILISAPQKTIKLTKGRIMTPPSLNDPDIQLYAHNAEVNCTVTPRARVRTIIQSIEIEHVPSKRSIFQPANNLNGPHCSTVPLLGKDAVDACIYRKSSSMELSVRLRDMDCRYHGHYRCLVTTDAGSGFYRLAKLDYTEPPTTPRLKIPADLVERWKASTPVSCHGNVGFPERTLQLHVKPKGRTTFVKIEGLTTSAGHCGQNTTASLIYTPTRGANGSTVKCVVVGKGDGLILQESPEIKLTILPNDLCKNVTNGRRISHPVTCTKHIRCVQGIYQIGQCPDDMCFDETNDVCGKKSLGMSNVVANLNEGVTSLKCRLNHVGDWQTITISKRANDDRVAFDVITATNGKPDVTVHNSALKGRVFAHVDASRRYEVEVSLWIYVLACGDEGTYKCSANRELNITPAVGNIQLQVKPDVPALSVPSVILEGAPLSNPFQCEANVGYPPGDLVLLVKTPEHPVFREVVENVTSHTEQSNCSIRMLKSYTFLPNLAHNGVTIQCAVTNNMTMRTEYSLVDMATVHVVPGNFCAVHGTRTPHVHPYDCHQYVQCTRTQTYVQRCGSKHCFNPETLRCDGPVEEANKVDPSKPCLPDKTGVFFPHPVLCNKFIWCVRGMEVIQHCPMGTLYLDKGQCTFEPELSMCYMKHGDPASR</sequence>
<evidence type="ECO:0000256" key="3">
    <source>
        <dbReference type="ARBA" id="ARBA00022737"/>
    </source>
</evidence>
<dbReference type="Gene3D" id="2.170.140.10">
    <property type="entry name" value="Chitin binding domain"/>
    <property type="match status" value="3"/>
</dbReference>
<dbReference type="EMBL" id="JAIWYP010000006">
    <property type="protein sequence ID" value="KAH3810122.1"/>
    <property type="molecule type" value="Genomic_DNA"/>
</dbReference>
<feature type="domain" description="Chitin-binding type-2" evidence="7">
    <location>
        <begin position="1208"/>
        <end position="1256"/>
    </location>
</feature>
<feature type="region of interest" description="Disordered" evidence="6">
    <location>
        <begin position="640"/>
        <end position="666"/>
    </location>
</feature>
<evidence type="ECO:0000313" key="9">
    <source>
        <dbReference type="Proteomes" id="UP000828390"/>
    </source>
</evidence>
<organism evidence="8 9">
    <name type="scientific">Dreissena polymorpha</name>
    <name type="common">Zebra mussel</name>
    <name type="synonym">Mytilus polymorpha</name>
    <dbReference type="NCBI Taxonomy" id="45954"/>
    <lineage>
        <taxon>Eukaryota</taxon>
        <taxon>Metazoa</taxon>
        <taxon>Spiralia</taxon>
        <taxon>Lophotrochozoa</taxon>
        <taxon>Mollusca</taxon>
        <taxon>Bivalvia</taxon>
        <taxon>Autobranchia</taxon>
        <taxon>Heteroconchia</taxon>
        <taxon>Euheterodonta</taxon>
        <taxon>Imparidentia</taxon>
        <taxon>Neoheterodontei</taxon>
        <taxon>Myida</taxon>
        <taxon>Dreissenoidea</taxon>
        <taxon>Dreissenidae</taxon>
        <taxon>Dreissena</taxon>
    </lineage>
</organism>
<feature type="domain" description="Chitin-binding type-2" evidence="7">
    <location>
        <begin position="929"/>
        <end position="976"/>
    </location>
</feature>
<keyword evidence="9" id="KW-1185">Reference proteome</keyword>
<dbReference type="Pfam" id="PF01607">
    <property type="entry name" value="CBM_14"/>
    <property type="match status" value="3"/>
</dbReference>
<evidence type="ECO:0000256" key="2">
    <source>
        <dbReference type="ARBA" id="ARBA00022729"/>
    </source>
</evidence>
<evidence type="ECO:0000256" key="1">
    <source>
        <dbReference type="ARBA" id="ARBA00022669"/>
    </source>
</evidence>
<feature type="region of interest" description="Disordered" evidence="6">
    <location>
        <begin position="68"/>
        <end position="239"/>
    </location>
</feature>
<evidence type="ECO:0000256" key="6">
    <source>
        <dbReference type="SAM" id="MobiDB-lite"/>
    </source>
</evidence>
<dbReference type="Proteomes" id="UP000828390">
    <property type="component" value="Unassembled WGS sequence"/>
</dbReference>
<feature type="region of interest" description="Disordered" evidence="6">
    <location>
        <begin position="589"/>
        <end position="621"/>
    </location>
</feature>